<evidence type="ECO:0000256" key="1">
    <source>
        <dbReference type="ARBA" id="ARBA00009176"/>
    </source>
</evidence>
<name>A0A813HHQ2_POLGL</name>
<dbReference type="PANTHER" id="PTHR12304:SF59">
    <property type="entry name" value="INOSINE-URIDINE PREFERRING NUCLEOSIDE HYDROLASE FAMILY PROTEIN"/>
    <property type="match status" value="1"/>
</dbReference>
<dbReference type="Gene3D" id="3.90.245.10">
    <property type="entry name" value="Ribonucleoside hydrolase-like"/>
    <property type="match status" value="1"/>
</dbReference>
<dbReference type="Pfam" id="PF01156">
    <property type="entry name" value="IU_nuc_hydro"/>
    <property type="match status" value="1"/>
</dbReference>
<dbReference type="Proteomes" id="UP000654075">
    <property type="component" value="Unassembled WGS sequence"/>
</dbReference>
<keyword evidence="4" id="KW-0812">Transmembrane</keyword>
<reference evidence="6" key="1">
    <citation type="submission" date="2021-02" db="EMBL/GenBank/DDBJ databases">
        <authorList>
            <person name="Dougan E. K."/>
            <person name="Rhodes N."/>
            <person name="Thang M."/>
            <person name="Chan C."/>
        </authorList>
    </citation>
    <scope>NUCLEOTIDE SEQUENCE</scope>
</reference>
<protein>
    <recommendedName>
        <fullName evidence="5">Inosine/uridine-preferring nucleoside hydrolase domain-containing protein</fullName>
    </recommendedName>
</protein>
<dbReference type="EMBL" id="CAJNNV010031716">
    <property type="protein sequence ID" value="CAE8637542.1"/>
    <property type="molecule type" value="Genomic_DNA"/>
</dbReference>
<dbReference type="GO" id="GO:0006152">
    <property type="term" value="P:purine nucleoside catabolic process"/>
    <property type="evidence" value="ECO:0007669"/>
    <property type="project" value="TreeGrafter"/>
</dbReference>
<dbReference type="OrthoDB" id="432381at2759"/>
<sequence length="598" mass="66438">MCLLAAAQTFGNTDVTSATQALRVLMEFKGWENDPKLDRAYRKHLPGGKFLHVDLAVGASGTVQLEDPDLDIIKYVTVPVGSNIGELGRLAEQANYDGTGCINDAVYSMFYQIMSAPYPVDIVATGPLTDLGCLVRNFPNVKHNVKSFQILGGRHWGKLIVLEGPNGTRDFLNDFNIRKNTFALKTLLEAGLRPEQLVFYPTEISARYATALSTEQILSKGSVDKCKTRSREFIVRNALLRAKWYDRILTFEPADRVGPKAGELIYAYDSFPFYGVLRPKSFKCSLVTAGIKWCESNPDYWRFNAPGPNGNNSCAGHTVASFAEFPSDGFPQQALSGNYSALVDKGAQTEMGQLHLSDASAKIEVGSFGLVMQHVIPILVPLDPLSPWVNRRKLSEQESKFSSDRRHWCESLELVAEEVEHCLGKLDSGGASASTARARELRVQASVQQVQESIQAGKTWVEKEQQRQTDFHTEVLTLQEMTSRELRERQDASQQQCTELRDLAKSIADLRTATKAVGDYVRFQSAGEQENMEPDLQQMAERVADFHALPREAKMAAMLDDVAVLRLMVMTSVLGMLFMLALLVEAFSARSCRLVCAR</sequence>
<evidence type="ECO:0000313" key="6">
    <source>
        <dbReference type="EMBL" id="CAE8637542.1"/>
    </source>
</evidence>
<proteinExistence type="inferred from homology"/>
<evidence type="ECO:0000259" key="5">
    <source>
        <dbReference type="Pfam" id="PF01156"/>
    </source>
</evidence>
<dbReference type="InterPro" id="IPR036452">
    <property type="entry name" value="Ribo_hydro-like"/>
</dbReference>
<keyword evidence="3" id="KW-0326">Glycosidase</keyword>
<feature type="domain" description="Inosine/uridine-preferring nucleoside hydrolase" evidence="5">
    <location>
        <begin position="3"/>
        <end position="282"/>
    </location>
</feature>
<dbReference type="GO" id="GO:0005829">
    <property type="term" value="C:cytosol"/>
    <property type="evidence" value="ECO:0007669"/>
    <property type="project" value="TreeGrafter"/>
</dbReference>
<organism evidence="6 7">
    <name type="scientific">Polarella glacialis</name>
    <name type="common">Dinoflagellate</name>
    <dbReference type="NCBI Taxonomy" id="89957"/>
    <lineage>
        <taxon>Eukaryota</taxon>
        <taxon>Sar</taxon>
        <taxon>Alveolata</taxon>
        <taxon>Dinophyceae</taxon>
        <taxon>Suessiales</taxon>
        <taxon>Suessiaceae</taxon>
        <taxon>Polarella</taxon>
    </lineage>
</organism>
<evidence type="ECO:0000313" key="7">
    <source>
        <dbReference type="Proteomes" id="UP000654075"/>
    </source>
</evidence>
<keyword evidence="4" id="KW-1133">Transmembrane helix</keyword>
<evidence type="ECO:0000256" key="4">
    <source>
        <dbReference type="SAM" id="Phobius"/>
    </source>
</evidence>
<keyword evidence="4" id="KW-0472">Membrane</keyword>
<keyword evidence="7" id="KW-1185">Reference proteome</keyword>
<dbReference type="InterPro" id="IPR001910">
    <property type="entry name" value="Inosine/uridine_hydrolase_dom"/>
</dbReference>
<accession>A0A813HHQ2</accession>
<dbReference type="SUPFAM" id="SSF53590">
    <property type="entry name" value="Nucleoside hydrolase"/>
    <property type="match status" value="1"/>
</dbReference>
<dbReference type="GO" id="GO:0008477">
    <property type="term" value="F:purine nucleosidase activity"/>
    <property type="evidence" value="ECO:0007669"/>
    <property type="project" value="TreeGrafter"/>
</dbReference>
<keyword evidence="2" id="KW-0378">Hydrolase</keyword>
<dbReference type="InterPro" id="IPR023186">
    <property type="entry name" value="IUNH"/>
</dbReference>
<gene>
    <name evidence="6" type="ORF">PGLA1383_LOCUS52885</name>
</gene>
<comment type="caution">
    <text evidence="6">The sequence shown here is derived from an EMBL/GenBank/DDBJ whole genome shotgun (WGS) entry which is preliminary data.</text>
</comment>
<dbReference type="AlphaFoldDB" id="A0A813HHQ2"/>
<comment type="similarity">
    <text evidence="1">Belongs to the IUNH family.</text>
</comment>
<evidence type="ECO:0000256" key="2">
    <source>
        <dbReference type="ARBA" id="ARBA00022801"/>
    </source>
</evidence>
<dbReference type="PANTHER" id="PTHR12304">
    <property type="entry name" value="INOSINE-URIDINE PREFERRING NUCLEOSIDE HYDROLASE"/>
    <property type="match status" value="1"/>
</dbReference>
<evidence type="ECO:0000256" key="3">
    <source>
        <dbReference type="ARBA" id="ARBA00023295"/>
    </source>
</evidence>
<feature type="transmembrane region" description="Helical" evidence="4">
    <location>
        <begin position="563"/>
        <end position="584"/>
    </location>
</feature>